<protein>
    <recommendedName>
        <fullName evidence="4">NADH:flavin oxidoreductase/NADH oxidase N-terminal domain-containing protein</fullName>
    </recommendedName>
</protein>
<dbReference type="InterPro" id="IPR045247">
    <property type="entry name" value="Oye-like"/>
</dbReference>
<keyword evidence="3" id="KW-0560">Oxidoreductase</keyword>
<dbReference type="STRING" id="1353537.TP2_10310"/>
<dbReference type="Pfam" id="PF00724">
    <property type="entry name" value="Oxidored_FMN"/>
    <property type="match status" value="1"/>
</dbReference>
<dbReference type="GO" id="GO:0016628">
    <property type="term" value="F:oxidoreductase activity, acting on the CH-CH group of donors, NAD or NADP as acceptor"/>
    <property type="evidence" value="ECO:0007669"/>
    <property type="project" value="UniProtKB-ARBA"/>
</dbReference>
<evidence type="ECO:0000256" key="3">
    <source>
        <dbReference type="ARBA" id="ARBA00023002"/>
    </source>
</evidence>
<evidence type="ECO:0000313" key="6">
    <source>
        <dbReference type="Proteomes" id="UP000027432"/>
    </source>
</evidence>
<comment type="cofactor">
    <cofactor evidence="1">
        <name>FMN</name>
        <dbReference type="ChEBI" id="CHEBI:58210"/>
    </cofactor>
</comment>
<dbReference type="PANTHER" id="PTHR22893:SF91">
    <property type="entry name" value="NADPH DEHYDROGENASE 2-RELATED"/>
    <property type="match status" value="1"/>
</dbReference>
<sequence>MTDTLFTPAKLGAIEIANRFVMAPLTRNRAPDLVPTDLTVEYYRQRAGAGMIVTEGTQISPMGQGYAWTPGIYNDDQVAGWKKVTEAVHGAGGKIVAQLWHVGRISVPQLLNGRDPVGPSAISAGAKTFDGEGFVETTTPHALSVEEIAATIEEYRKAAENAKAAGFDGVEIHAANGYLIDQFLRDTSNTRADEYGRSIENRTRFLREAVAAVVGVWGPGRVGIRLSPWSNANNVGIDSDTPALFAAVVDFLNTQDMAFVHLVEGQTGGPREWPEGGIETLRAQIKAPYIANNGFTKEMAEAALADGATAVAFGKLFIANPDLPKRFETGAALNEPNPATFYGGGAEGYTDYPFLD</sequence>
<gene>
    <name evidence="5" type="ORF">TP2_10310</name>
</gene>
<reference evidence="5 6" key="1">
    <citation type="submission" date="2013-07" db="EMBL/GenBank/DDBJ databases">
        <title>Thioclava pacifica DSM 10166 Genome Sequencing.</title>
        <authorList>
            <person name="Lai Q."/>
            <person name="Shao Z."/>
        </authorList>
    </citation>
    <scope>NUCLEOTIDE SEQUENCE [LARGE SCALE GENOMIC DNA]</scope>
    <source>
        <strain evidence="5 6">DSM 10166</strain>
    </source>
</reference>
<dbReference type="GO" id="GO:0005829">
    <property type="term" value="C:cytosol"/>
    <property type="evidence" value="ECO:0007669"/>
    <property type="project" value="TreeGrafter"/>
</dbReference>
<dbReference type="GO" id="GO:0010181">
    <property type="term" value="F:FMN binding"/>
    <property type="evidence" value="ECO:0007669"/>
    <property type="project" value="InterPro"/>
</dbReference>
<dbReference type="InterPro" id="IPR013785">
    <property type="entry name" value="Aldolase_TIM"/>
</dbReference>
<name>A0A074JR52_9RHOB</name>
<dbReference type="FunFam" id="3.20.20.70:FF:000059">
    <property type="entry name" value="N-ethylmaleimide reductase, FMN-linked"/>
    <property type="match status" value="1"/>
</dbReference>
<dbReference type="Gene3D" id="3.20.20.70">
    <property type="entry name" value="Aldolase class I"/>
    <property type="match status" value="1"/>
</dbReference>
<dbReference type="eggNOG" id="COG1902">
    <property type="taxonomic scope" value="Bacteria"/>
</dbReference>
<dbReference type="EMBL" id="AUND01000034">
    <property type="protein sequence ID" value="KEO51862.1"/>
    <property type="molecule type" value="Genomic_DNA"/>
</dbReference>
<dbReference type="RefSeq" id="WP_038078224.1">
    <property type="nucleotide sequence ID" value="NZ_AUND01000034.1"/>
</dbReference>
<keyword evidence="6" id="KW-1185">Reference proteome</keyword>
<dbReference type="AlphaFoldDB" id="A0A074JR52"/>
<dbReference type="PANTHER" id="PTHR22893">
    <property type="entry name" value="NADH OXIDOREDUCTASE-RELATED"/>
    <property type="match status" value="1"/>
</dbReference>
<evidence type="ECO:0000256" key="1">
    <source>
        <dbReference type="ARBA" id="ARBA00001917"/>
    </source>
</evidence>
<accession>A0A074JR52</accession>
<comment type="similarity">
    <text evidence="2">Belongs to the NADH:flavin oxidoreductase/NADH oxidase family.</text>
</comment>
<dbReference type="Proteomes" id="UP000027432">
    <property type="component" value="Unassembled WGS sequence"/>
</dbReference>
<evidence type="ECO:0000256" key="2">
    <source>
        <dbReference type="ARBA" id="ARBA00005979"/>
    </source>
</evidence>
<dbReference type="CDD" id="cd02933">
    <property type="entry name" value="OYE_like_FMN"/>
    <property type="match status" value="1"/>
</dbReference>
<organism evidence="5 6">
    <name type="scientific">Thioclava pacifica DSM 10166</name>
    <dbReference type="NCBI Taxonomy" id="1353537"/>
    <lineage>
        <taxon>Bacteria</taxon>
        <taxon>Pseudomonadati</taxon>
        <taxon>Pseudomonadota</taxon>
        <taxon>Alphaproteobacteria</taxon>
        <taxon>Rhodobacterales</taxon>
        <taxon>Paracoccaceae</taxon>
        <taxon>Thioclava</taxon>
    </lineage>
</organism>
<dbReference type="InterPro" id="IPR001155">
    <property type="entry name" value="OxRdtase_FMN_N"/>
</dbReference>
<proteinExistence type="inferred from homology"/>
<evidence type="ECO:0000259" key="4">
    <source>
        <dbReference type="Pfam" id="PF00724"/>
    </source>
</evidence>
<dbReference type="SUPFAM" id="SSF51395">
    <property type="entry name" value="FMN-linked oxidoreductases"/>
    <property type="match status" value="1"/>
</dbReference>
<dbReference type="OrthoDB" id="9784632at2"/>
<comment type="caution">
    <text evidence="5">The sequence shown here is derived from an EMBL/GenBank/DDBJ whole genome shotgun (WGS) entry which is preliminary data.</text>
</comment>
<evidence type="ECO:0000313" key="5">
    <source>
        <dbReference type="EMBL" id="KEO51862.1"/>
    </source>
</evidence>
<feature type="domain" description="NADH:flavin oxidoreductase/NADH oxidase N-terminal" evidence="4">
    <location>
        <begin position="5"/>
        <end position="333"/>
    </location>
</feature>